<feature type="domain" description="Glyoxalase/fosfomycin resistance/dioxygenase" evidence="1">
    <location>
        <begin position="4"/>
        <end position="111"/>
    </location>
</feature>
<protein>
    <submittedName>
        <fullName evidence="2">Glyoxalase bleomycin resistance protein dioxygenase superfamily protein</fullName>
    </submittedName>
</protein>
<dbReference type="PATRIC" id="fig|1423788.3.peg.2677"/>
<evidence type="ECO:0000259" key="1">
    <source>
        <dbReference type="Pfam" id="PF00903"/>
    </source>
</evidence>
<dbReference type="Pfam" id="PF00903">
    <property type="entry name" value="Glyoxalase"/>
    <property type="match status" value="1"/>
</dbReference>
<dbReference type="SUPFAM" id="SSF54593">
    <property type="entry name" value="Glyoxalase/Bleomycin resistance protein/Dihydroxybiphenyl dioxygenase"/>
    <property type="match status" value="1"/>
</dbReference>
<name>A0A0R1KLY1_9LACO</name>
<sequence length="118" mass="13499">MKTRIMLYVDDVDMNVEFWVEEFGAKVVARQTLNGGYQNVIVGISAETELSIFPKDYVRIYSPEVDETVPSLMFFSNRFNELHDDLLSAGEVSEVNGVLTFNFQDPEGNYFVVAREED</sequence>
<keyword evidence="3" id="KW-1185">Reference proteome</keyword>
<dbReference type="EMBL" id="AZDY01000038">
    <property type="protein sequence ID" value="KRK82595.1"/>
    <property type="molecule type" value="Genomic_DNA"/>
</dbReference>
<dbReference type="RefSeq" id="WP_056953746.1">
    <property type="nucleotide sequence ID" value="NZ_AZDY01000038.1"/>
</dbReference>
<dbReference type="OrthoDB" id="9803079at2"/>
<dbReference type="Proteomes" id="UP000051515">
    <property type="component" value="Unassembled WGS sequence"/>
</dbReference>
<dbReference type="PANTHER" id="PTHR36437">
    <property type="entry name" value="GLYOXALASE/BLEOMYCIN RESISTANCE PROTEIN/DIOXYGENASE"/>
    <property type="match status" value="1"/>
</dbReference>
<dbReference type="InterPro" id="IPR004360">
    <property type="entry name" value="Glyas_Fos-R_dOase_dom"/>
</dbReference>
<gene>
    <name evidence="2" type="ORF">FC78_GL002606</name>
</gene>
<organism evidence="2 3">
    <name type="scientific">Companilactobacillus bobalius DSM 19674</name>
    <dbReference type="NCBI Taxonomy" id="1423788"/>
    <lineage>
        <taxon>Bacteria</taxon>
        <taxon>Bacillati</taxon>
        <taxon>Bacillota</taxon>
        <taxon>Bacilli</taxon>
        <taxon>Lactobacillales</taxon>
        <taxon>Lactobacillaceae</taxon>
        <taxon>Companilactobacillus</taxon>
        <taxon>Companilactobacillus bobalius</taxon>
    </lineage>
</organism>
<dbReference type="Gene3D" id="3.10.180.10">
    <property type="entry name" value="2,3-Dihydroxybiphenyl 1,2-Dioxygenase, domain 1"/>
    <property type="match status" value="1"/>
</dbReference>
<proteinExistence type="predicted"/>
<accession>A0A0R1KLY1</accession>
<dbReference type="AlphaFoldDB" id="A0A0R1KLY1"/>
<evidence type="ECO:0000313" key="3">
    <source>
        <dbReference type="Proteomes" id="UP000051515"/>
    </source>
</evidence>
<keyword evidence="2" id="KW-0223">Dioxygenase</keyword>
<dbReference type="InterPro" id="IPR029068">
    <property type="entry name" value="Glyas_Bleomycin-R_OHBP_Dase"/>
</dbReference>
<evidence type="ECO:0000313" key="2">
    <source>
        <dbReference type="EMBL" id="KRK82595.1"/>
    </source>
</evidence>
<dbReference type="PANTHER" id="PTHR36437:SF2">
    <property type="entry name" value="GLYOXALASE_BLEOMYCIN RESISTANCE PROTEIN_DIOXYGENASE"/>
    <property type="match status" value="1"/>
</dbReference>
<keyword evidence="2" id="KW-0560">Oxidoreductase</keyword>
<reference evidence="2 3" key="1">
    <citation type="journal article" date="2015" name="Genome Announc.">
        <title>Expanding the biotechnology potential of lactobacilli through comparative genomics of 213 strains and associated genera.</title>
        <authorList>
            <person name="Sun Z."/>
            <person name="Harris H.M."/>
            <person name="McCann A."/>
            <person name="Guo C."/>
            <person name="Argimon S."/>
            <person name="Zhang W."/>
            <person name="Yang X."/>
            <person name="Jeffery I.B."/>
            <person name="Cooney J.C."/>
            <person name="Kagawa T.F."/>
            <person name="Liu W."/>
            <person name="Song Y."/>
            <person name="Salvetti E."/>
            <person name="Wrobel A."/>
            <person name="Rasinkangas P."/>
            <person name="Parkhill J."/>
            <person name="Rea M.C."/>
            <person name="O'Sullivan O."/>
            <person name="Ritari J."/>
            <person name="Douillard F.P."/>
            <person name="Paul Ross R."/>
            <person name="Yang R."/>
            <person name="Briner A.E."/>
            <person name="Felis G.E."/>
            <person name="de Vos W.M."/>
            <person name="Barrangou R."/>
            <person name="Klaenhammer T.R."/>
            <person name="Caufield P.W."/>
            <person name="Cui Y."/>
            <person name="Zhang H."/>
            <person name="O'Toole P.W."/>
        </authorList>
    </citation>
    <scope>NUCLEOTIDE SEQUENCE [LARGE SCALE GENOMIC DNA]</scope>
    <source>
        <strain evidence="2 3">DSM 19674</strain>
    </source>
</reference>
<dbReference type="STRING" id="1423788.FC78_GL002606"/>
<dbReference type="GO" id="GO:0051213">
    <property type="term" value="F:dioxygenase activity"/>
    <property type="evidence" value="ECO:0007669"/>
    <property type="project" value="UniProtKB-KW"/>
</dbReference>
<comment type="caution">
    <text evidence="2">The sequence shown here is derived from an EMBL/GenBank/DDBJ whole genome shotgun (WGS) entry which is preliminary data.</text>
</comment>